<dbReference type="AlphaFoldDB" id="A0A023BPT6"/>
<feature type="transmembrane region" description="Helical" evidence="2">
    <location>
        <begin position="32"/>
        <end position="52"/>
    </location>
</feature>
<dbReference type="eggNOG" id="ENOG5032DVM">
    <property type="taxonomic scope" value="Bacteria"/>
</dbReference>
<keyword evidence="2" id="KW-0812">Transmembrane</keyword>
<dbReference type="Pfam" id="PF13858">
    <property type="entry name" value="DUF4199"/>
    <property type="match status" value="1"/>
</dbReference>
<organism evidence="3 4">
    <name type="scientific">Aquimarina atlantica</name>
    <dbReference type="NCBI Taxonomy" id="1317122"/>
    <lineage>
        <taxon>Bacteria</taxon>
        <taxon>Pseudomonadati</taxon>
        <taxon>Bacteroidota</taxon>
        <taxon>Flavobacteriia</taxon>
        <taxon>Flavobacteriales</taxon>
        <taxon>Flavobacteriaceae</taxon>
        <taxon>Aquimarina</taxon>
    </lineage>
</organism>
<evidence type="ECO:0000313" key="3">
    <source>
        <dbReference type="EMBL" id="EZH71996.1"/>
    </source>
</evidence>
<protein>
    <recommendedName>
        <fullName evidence="5">DUF4199 domain-containing protein</fullName>
    </recommendedName>
</protein>
<dbReference type="Proteomes" id="UP000023541">
    <property type="component" value="Unassembled WGS sequence"/>
</dbReference>
<dbReference type="InterPro" id="IPR025250">
    <property type="entry name" value="DUF4199"/>
</dbReference>
<name>A0A023BPT6_9FLAO</name>
<proteinExistence type="predicted"/>
<accession>A0A023BPT6</accession>
<keyword evidence="2" id="KW-1133">Transmembrane helix</keyword>
<keyword evidence="4" id="KW-1185">Reference proteome</keyword>
<dbReference type="STRING" id="1317122.ATO12_05110"/>
<feature type="coiled-coil region" evidence="1">
    <location>
        <begin position="110"/>
        <end position="139"/>
    </location>
</feature>
<gene>
    <name evidence="3" type="ORF">ATO12_05110</name>
</gene>
<evidence type="ECO:0000256" key="1">
    <source>
        <dbReference type="SAM" id="Coils"/>
    </source>
</evidence>
<dbReference type="OrthoDB" id="6384283at2"/>
<evidence type="ECO:0008006" key="5">
    <source>
        <dbReference type="Google" id="ProtNLM"/>
    </source>
</evidence>
<keyword evidence="2" id="KW-0472">Membrane</keyword>
<feature type="transmembrane region" description="Helical" evidence="2">
    <location>
        <begin position="9"/>
        <end position="26"/>
    </location>
</feature>
<dbReference type="RefSeq" id="WP_034246302.1">
    <property type="nucleotide sequence ID" value="NZ_AQRA01000010.1"/>
</dbReference>
<keyword evidence="1" id="KW-0175">Coiled coil</keyword>
<comment type="caution">
    <text evidence="3">The sequence shown here is derived from an EMBL/GenBank/DDBJ whole genome shotgun (WGS) entry which is preliminary data.</text>
</comment>
<sequence length="173" mass="19506">MKNTIIRYGLRSAVSICLLALAGWFLGKNLDYSIQEVIGYAGIIVSLLFVFLGIKHYRDKENNGIVSFGKALLIGILITLIAALAFGILDVIYIEYINPDFVTEYYSHYVEQMKNSLSQAELETKLAELEGQKELFSNRFMSFFLMFATVFMIGFIISLISALILQRKPIPGN</sequence>
<feature type="transmembrane region" description="Helical" evidence="2">
    <location>
        <begin position="72"/>
        <end position="94"/>
    </location>
</feature>
<evidence type="ECO:0000313" key="4">
    <source>
        <dbReference type="Proteomes" id="UP000023541"/>
    </source>
</evidence>
<evidence type="ECO:0000256" key="2">
    <source>
        <dbReference type="SAM" id="Phobius"/>
    </source>
</evidence>
<dbReference type="EMBL" id="AQRA01000010">
    <property type="protein sequence ID" value="EZH71996.1"/>
    <property type="molecule type" value="Genomic_DNA"/>
</dbReference>
<feature type="transmembrane region" description="Helical" evidence="2">
    <location>
        <begin position="143"/>
        <end position="165"/>
    </location>
</feature>
<reference evidence="3 4" key="1">
    <citation type="submission" date="2014-04" db="EMBL/GenBank/DDBJ databases">
        <title>Aquimarina sp. 22II-S11-z7 Genome Sequencing.</title>
        <authorList>
            <person name="Lai Q."/>
        </authorList>
    </citation>
    <scope>NUCLEOTIDE SEQUENCE [LARGE SCALE GENOMIC DNA]</scope>
    <source>
        <strain evidence="3 4">22II-S11-z7</strain>
    </source>
</reference>